<proteinExistence type="predicted"/>
<dbReference type="AlphaFoldDB" id="A0A558QXY5"/>
<evidence type="ECO:0000256" key="1">
    <source>
        <dbReference type="SAM" id="MobiDB-lite"/>
    </source>
</evidence>
<feature type="chain" id="PRO_5021874752" evidence="2">
    <location>
        <begin position="28"/>
        <end position="474"/>
    </location>
</feature>
<dbReference type="OrthoDB" id="7398962at2"/>
<sequence length="474" mass="51298">MTHIRLARRTGISLVALVAATAAPCLAQSADSLSNSSSDAVGVGPLRNSDATSVGGAPLSDVSPRLPRVNYGGNDILTPVATRPGQVRGRTVLDRSRPEYDPVGIRTGGFRLYPQVSARVGYGTNTLTRNSGNGDVFGRLRGALTARSDWNRHSLQADGFVDQRAYSRFQTENGTTYNGSVAGRLDVTRSLSLDAGAQIGRIIVDRRATTEFITTRRPVRYDLRSANAGANLTAGRFSYTLVGSVSEFDYKNAETPAGLPLNQQFRDFTLWDAALEVAYGSPEGGPALFGSVRTDARRFRVRNVLDRDADGLELLGGVRGDITPLLRGRLGAGYLWQSFKDPSLKTRGGLALDVRLDYLASELTTVSLRARRLFKNVASVTAPATLSTELAVGVDHELLPNLILSPSANYENADYVNSPLRVKRYGADLGAIYYVDRRFRLDGNVGYRKRSQNIAIGGRNFDEINVTAGVTFSL</sequence>
<reference evidence="3 4" key="1">
    <citation type="submission" date="2019-07" db="EMBL/GenBank/DDBJ databases">
        <title>Sphingomonas solaris sp. nov., isolated from a solar panel from Boston, Massachusetts.</title>
        <authorList>
            <person name="Tanner K."/>
            <person name="Pascual J."/>
            <person name="Mancuso C."/>
            <person name="Pereto J."/>
            <person name="Khalil A."/>
            <person name="Vilanova C."/>
        </authorList>
    </citation>
    <scope>NUCLEOTIDE SEQUENCE [LARGE SCALE GENOMIC DNA]</scope>
    <source>
        <strain evidence="3 4">R4DWN</strain>
    </source>
</reference>
<comment type="caution">
    <text evidence="3">The sequence shown here is derived from an EMBL/GenBank/DDBJ whole genome shotgun (WGS) entry which is preliminary data.</text>
</comment>
<protein>
    <submittedName>
        <fullName evidence="3">Outer membrane beta-barrel protein</fullName>
    </submittedName>
</protein>
<gene>
    <name evidence="3" type="ORF">FOY91_15705</name>
</gene>
<feature type="signal peptide" evidence="2">
    <location>
        <begin position="1"/>
        <end position="27"/>
    </location>
</feature>
<dbReference type="Proteomes" id="UP000318681">
    <property type="component" value="Unassembled WGS sequence"/>
</dbReference>
<feature type="region of interest" description="Disordered" evidence="1">
    <location>
        <begin position="47"/>
        <end position="68"/>
    </location>
</feature>
<dbReference type="EMBL" id="VNIM01000075">
    <property type="protein sequence ID" value="TVV71975.1"/>
    <property type="molecule type" value="Genomic_DNA"/>
</dbReference>
<organism evidence="3 4">
    <name type="scientific">Alterirhizorhabdus solaris</name>
    <dbReference type="NCBI Taxonomy" id="2529389"/>
    <lineage>
        <taxon>Bacteria</taxon>
        <taxon>Pseudomonadati</taxon>
        <taxon>Pseudomonadota</taxon>
        <taxon>Alphaproteobacteria</taxon>
        <taxon>Sphingomonadales</taxon>
        <taxon>Rhizorhabdaceae</taxon>
        <taxon>Alterirhizorhabdus</taxon>
    </lineage>
</organism>
<keyword evidence="4" id="KW-1185">Reference proteome</keyword>
<dbReference type="InterPro" id="IPR018759">
    <property type="entry name" value="BBP2_2"/>
</dbReference>
<keyword evidence="2" id="KW-0732">Signal</keyword>
<accession>A0A558QXY5</accession>
<dbReference type="SUPFAM" id="SSF56935">
    <property type="entry name" value="Porins"/>
    <property type="match status" value="1"/>
</dbReference>
<evidence type="ECO:0000313" key="4">
    <source>
        <dbReference type="Proteomes" id="UP000318681"/>
    </source>
</evidence>
<dbReference type="RefSeq" id="WP_145154065.1">
    <property type="nucleotide sequence ID" value="NZ_VNIM01000075.1"/>
</dbReference>
<evidence type="ECO:0000256" key="2">
    <source>
        <dbReference type="SAM" id="SignalP"/>
    </source>
</evidence>
<evidence type="ECO:0000313" key="3">
    <source>
        <dbReference type="EMBL" id="TVV71975.1"/>
    </source>
</evidence>
<name>A0A558QXY5_9SPHN</name>
<dbReference type="Pfam" id="PF10082">
    <property type="entry name" value="BBP2_2"/>
    <property type="match status" value="1"/>
</dbReference>